<dbReference type="EMBL" id="AC093181">
    <property type="protein sequence ID" value="AAL58176.1"/>
    <property type="molecule type" value="Genomic_DNA"/>
</dbReference>
<protein>
    <submittedName>
        <fullName evidence="1">Uncharacterized protein</fullName>
    </submittedName>
</protein>
<dbReference type="Gene3D" id="3.20.20.70">
    <property type="entry name" value="Aldolase class I"/>
    <property type="match status" value="1"/>
</dbReference>
<dbReference type="GO" id="GO:0051539">
    <property type="term" value="F:4 iron, 4 sulfur cluster binding"/>
    <property type="evidence" value="ECO:0007669"/>
    <property type="project" value="InterPro"/>
</dbReference>
<reference evidence="2" key="2">
    <citation type="journal article" date="2008" name="Nucleic Acids Res.">
        <title>The rice annotation project database (RAP-DB): 2008 update.</title>
        <authorList>
            <consortium name="The rice annotation project (RAP)"/>
        </authorList>
    </citation>
    <scope>GENOME REANNOTATION</scope>
    <source>
        <strain evidence="2">cv. Nipponbare</strain>
    </source>
</reference>
<dbReference type="GO" id="GO:0008033">
    <property type="term" value="P:tRNA processing"/>
    <property type="evidence" value="ECO:0007669"/>
    <property type="project" value="InterPro"/>
</dbReference>
<proteinExistence type="predicted"/>
<evidence type="ECO:0000313" key="1">
    <source>
        <dbReference type="EMBL" id="AAL58176.1"/>
    </source>
</evidence>
<dbReference type="PANTHER" id="PTHR13930">
    <property type="entry name" value="S-ADENOSYL-L-METHIONINE-DEPENDENT TRNA 4-DEMETHYLWYOSINE SYNTHASE"/>
    <property type="match status" value="1"/>
</dbReference>
<accession>A0A5S6RBD3</accession>
<organism evidence="1 2">
    <name type="scientific">Oryza sativa subsp. japonica</name>
    <name type="common">Rice</name>
    <dbReference type="NCBI Taxonomy" id="39947"/>
    <lineage>
        <taxon>Eukaryota</taxon>
        <taxon>Viridiplantae</taxon>
        <taxon>Streptophyta</taxon>
        <taxon>Embryophyta</taxon>
        <taxon>Tracheophyta</taxon>
        <taxon>Spermatophyta</taxon>
        <taxon>Magnoliopsida</taxon>
        <taxon>Liliopsida</taxon>
        <taxon>Poales</taxon>
        <taxon>Poaceae</taxon>
        <taxon>BOP clade</taxon>
        <taxon>Oryzoideae</taxon>
        <taxon>Oryzeae</taxon>
        <taxon>Oryzinae</taxon>
        <taxon>Oryza</taxon>
        <taxon>Oryza sativa</taxon>
    </lineage>
</organism>
<sequence>MGREAKEVNGGFHRKQRTYLRWEQWIKKLQFITIGSRQNPRYHFSIFVQCGFHWDHRKSLNYVGKRCGNPMIYATENSNASVPPKMTTFAGGVSSMQAHGPTDHHIHPPFKDGFGPSMNQTSFFCSRTTFSTICPYNFSHGVKPERLVQGLSPRYCALSLVVEPNMYPEINVLIVDLHRRHISTFLVSNAQFPDKIKTLKPINHVIFELRYVLAFKCSKQQALKISVYMVATDFYGWN</sequence>
<dbReference type="PANTHER" id="PTHR13930:SF0">
    <property type="entry name" value="S-ADENOSYL-L-METHIONINE-DEPENDENT TRNA 4-DEMETHYLWYOSINE SYNTHASE TYW1-RELATED"/>
    <property type="match status" value="1"/>
</dbReference>
<dbReference type="InterPro" id="IPR034556">
    <property type="entry name" value="tRNA_wybutosine-synthase"/>
</dbReference>
<reference evidence="2" key="1">
    <citation type="journal article" date="2005" name="Nature">
        <title>The map-based sequence of the rice genome.</title>
        <authorList>
            <consortium name="International rice genome sequencing project (IRGSP)"/>
            <person name="Matsumoto T."/>
            <person name="Wu J."/>
            <person name="Kanamori H."/>
            <person name="Katayose Y."/>
            <person name="Fujisawa M."/>
            <person name="Namiki N."/>
            <person name="Mizuno H."/>
            <person name="Yamamoto K."/>
            <person name="Antonio B.A."/>
            <person name="Baba T."/>
            <person name="Sakata K."/>
            <person name="Nagamura Y."/>
            <person name="Aoki H."/>
            <person name="Arikawa K."/>
            <person name="Arita K."/>
            <person name="Bito T."/>
            <person name="Chiden Y."/>
            <person name="Fujitsuka N."/>
            <person name="Fukunaka R."/>
            <person name="Hamada M."/>
            <person name="Harada C."/>
            <person name="Hayashi A."/>
            <person name="Hijishita S."/>
            <person name="Honda M."/>
            <person name="Hosokawa S."/>
            <person name="Ichikawa Y."/>
            <person name="Idonuma A."/>
            <person name="Iijima M."/>
            <person name="Ikeda M."/>
            <person name="Ikeno M."/>
            <person name="Ito K."/>
            <person name="Ito S."/>
            <person name="Ito T."/>
            <person name="Ito Y."/>
            <person name="Ito Y."/>
            <person name="Iwabuchi A."/>
            <person name="Kamiya K."/>
            <person name="Karasawa W."/>
            <person name="Kurita K."/>
            <person name="Katagiri S."/>
            <person name="Kikuta A."/>
            <person name="Kobayashi H."/>
            <person name="Kobayashi N."/>
            <person name="Machita K."/>
            <person name="Maehara T."/>
            <person name="Masukawa M."/>
            <person name="Mizubayashi T."/>
            <person name="Mukai Y."/>
            <person name="Nagasaki H."/>
            <person name="Nagata Y."/>
            <person name="Naito S."/>
            <person name="Nakashima M."/>
            <person name="Nakama Y."/>
            <person name="Nakamichi Y."/>
            <person name="Nakamura M."/>
            <person name="Meguro A."/>
            <person name="Negishi M."/>
            <person name="Ohta I."/>
            <person name="Ohta T."/>
            <person name="Okamoto M."/>
            <person name="Ono N."/>
            <person name="Saji S."/>
            <person name="Sakaguchi M."/>
            <person name="Sakai K."/>
            <person name="Shibata M."/>
            <person name="Shimokawa T."/>
            <person name="Song J."/>
            <person name="Takazaki Y."/>
            <person name="Terasawa K."/>
            <person name="Tsugane M."/>
            <person name="Tsuji K."/>
            <person name="Ueda S."/>
            <person name="Waki K."/>
            <person name="Yamagata H."/>
            <person name="Yamamoto M."/>
            <person name="Yamamoto S."/>
            <person name="Yamane H."/>
            <person name="Yoshiki S."/>
            <person name="Yoshihara R."/>
            <person name="Yukawa K."/>
            <person name="Zhong H."/>
            <person name="Yano M."/>
            <person name="Yuan Q."/>
            <person name="Ouyang S."/>
            <person name="Liu J."/>
            <person name="Jones K.M."/>
            <person name="Gansberger K."/>
            <person name="Moffat K."/>
            <person name="Hill J."/>
            <person name="Bera J."/>
            <person name="Fadrosh D."/>
            <person name="Jin S."/>
            <person name="Johri S."/>
            <person name="Kim M."/>
            <person name="Overton L."/>
            <person name="Reardon M."/>
            <person name="Tsitrin T."/>
            <person name="Vuong H."/>
            <person name="Weaver B."/>
            <person name="Ciecko A."/>
            <person name="Tallon L."/>
            <person name="Jackson J."/>
            <person name="Pai G."/>
            <person name="Aken S.V."/>
            <person name="Utterback T."/>
            <person name="Reidmuller S."/>
            <person name="Feldblyum T."/>
            <person name="Hsiao J."/>
            <person name="Zismann V."/>
            <person name="Iobst S."/>
            <person name="de Vazeille A.R."/>
            <person name="Buell C.R."/>
            <person name="Ying K."/>
            <person name="Li Y."/>
            <person name="Lu T."/>
            <person name="Huang Y."/>
            <person name="Zhao Q."/>
            <person name="Feng Q."/>
            <person name="Zhang L."/>
            <person name="Zhu J."/>
            <person name="Weng Q."/>
            <person name="Mu J."/>
            <person name="Lu Y."/>
            <person name="Fan D."/>
            <person name="Liu Y."/>
            <person name="Guan J."/>
            <person name="Zhang Y."/>
            <person name="Yu S."/>
            <person name="Liu X."/>
            <person name="Zhang Y."/>
            <person name="Hong G."/>
            <person name="Han B."/>
            <person name="Choisne N."/>
            <person name="Demange N."/>
            <person name="Orjeda G."/>
            <person name="Samain S."/>
            <person name="Cattolico L."/>
            <person name="Pelletier E."/>
            <person name="Couloux A."/>
            <person name="Segurens B."/>
            <person name="Wincker P."/>
            <person name="D'Hont A."/>
            <person name="Scarpelli C."/>
            <person name="Weissenbach J."/>
            <person name="Salanoubat M."/>
            <person name="Quetier F."/>
            <person name="Yu Y."/>
            <person name="Kim H.R."/>
            <person name="Rambo T."/>
            <person name="Currie J."/>
            <person name="Collura K."/>
            <person name="Luo M."/>
            <person name="Yang T."/>
            <person name="Ammiraju J.S.S."/>
            <person name="Engler F."/>
            <person name="Soderlund C."/>
            <person name="Wing R.A."/>
            <person name="Palmer L.E."/>
            <person name="de la Bastide M."/>
            <person name="Spiegel L."/>
            <person name="Nascimento L."/>
            <person name="Zutavern T."/>
            <person name="O'Shaughnessy A."/>
            <person name="Dike S."/>
            <person name="Dedhia N."/>
            <person name="Preston R."/>
            <person name="Balija V."/>
            <person name="McCombie W.R."/>
            <person name="Chow T."/>
            <person name="Chen H."/>
            <person name="Chung M."/>
            <person name="Chen C."/>
            <person name="Shaw J."/>
            <person name="Wu H."/>
            <person name="Hsiao K."/>
            <person name="Chao Y."/>
            <person name="Chu M."/>
            <person name="Cheng C."/>
            <person name="Hour A."/>
            <person name="Lee P."/>
            <person name="Lin S."/>
            <person name="Lin Y."/>
            <person name="Liou J."/>
            <person name="Liu S."/>
            <person name="Hsing Y."/>
            <person name="Raghuvanshi S."/>
            <person name="Mohanty A."/>
            <person name="Bharti A.K."/>
            <person name="Gaur A."/>
            <person name="Gupta V."/>
            <person name="Kumar D."/>
            <person name="Ravi V."/>
            <person name="Vij S."/>
            <person name="Kapur A."/>
            <person name="Khurana P."/>
            <person name="Khurana P."/>
            <person name="Khurana J.P."/>
            <person name="Tyagi A.K."/>
            <person name="Gaikwad K."/>
            <person name="Singh A."/>
            <person name="Dalal V."/>
            <person name="Srivastava S."/>
            <person name="Dixit A."/>
            <person name="Pal A.K."/>
            <person name="Ghazi I.A."/>
            <person name="Yadav M."/>
            <person name="Pandit A."/>
            <person name="Bhargava A."/>
            <person name="Sureshbabu K."/>
            <person name="Batra K."/>
            <person name="Sharma T.R."/>
            <person name="Mohapatra T."/>
            <person name="Singh N.K."/>
            <person name="Messing J."/>
            <person name="Nelson A.B."/>
            <person name="Fuks G."/>
            <person name="Kavchok S."/>
            <person name="Keizer G."/>
            <person name="Linton E."/>
            <person name="Llaca V."/>
            <person name="Song R."/>
            <person name="Tanyolac B."/>
            <person name="Young S."/>
            <person name="Ho-Il K."/>
            <person name="Hahn J.H."/>
            <person name="Sangsakoo G."/>
            <person name="Vanavichit A."/>
            <person name="de Mattos Luiz.A.T."/>
            <person name="Zimmer P.D."/>
            <person name="Malone G."/>
            <person name="Dellagostin O."/>
            <person name="de Oliveira A.C."/>
            <person name="Bevan M."/>
            <person name="Bancroft I."/>
            <person name="Minx P."/>
            <person name="Cordum H."/>
            <person name="Wilson R."/>
            <person name="Cheng Z."/>
            <person name="Jin W."/>
            <person name="Jiang J."/>
            <person name="Leong S.A."/>
            <person name="Iwama H."/>
            <person name="Gojobori T."/>
            <person name="Itoh T."/>
            <person name="Niimura Y."/>
            <person name="Fujii Y."/>
            <person name="Habara T."/>
            <person name="Sakai H."/>
            <person name="Sato Y."/>
            <person name="Wilson G."/>
            <person name="Kumar K."/>
            <person name="McCouch S."/>
            <person name="Juretic N."/>
            <person name="Hoen D."/>
            <person name="Wright S."/>
            <person name="Bruskiewich R."/>
            <person name="Bureau T."/>
            <person name="Miyao A."/>
            <person name="Hirochika H."/>
            <person name="Nishikawa T."/>
            <person name="Kadowaki K."/>
            <person name="Sugiura M."/>
            <person name="Burr B."/>
            <person name="Sasaki T."/>
        </authorList>
    </citation>
    <scope>NUCLEOTIDE SEQUENCE [LARGE SCALE GENOMIC DNA]</scope>
    <source>
        <strain evidence="2">cv. Nipponbare</strain>
    </source>
</reference>
<evidence type="ECO:0000313" key="2">
    <source>
        <dbReference type="Proteomes" id="UP000000763"/>
    </source>
</evidence>
<gene>
    <name evidence="1" type="ORF">OSJNBb0089F16.17</name>
</gene>
<dbReference type="Proteomes" id="UP000000763">
    <property type="component" value="Chromosome 10"/>
</dbReference>
<dbReference type="InterPro" id="IPR013785">
    <property type="entry name" value="Aldolase_TIM"/>
</dbReference>
<dbReference type="AlphaFoldDB" id="A0A5S6RBD3"/>
<name>A0A5S6RBD3_ORYSJ</name>